<dbReference type="GO" id="GO:0003700">
    <property type="term" value="F:DNA-binding transcription factor activity"/>
    <property type="evidence" value="ECO:0007669"/>
    <property type="project" value="InterPro"/>
</dbReference>
<keyword evidence="6" id="KW-0805">Transcription regulation</keyword>
<dbReference type="InterPro" id="IPR007167">
    <property type="entry name" value="Fe-transptr_FeoA-like"/>
</dbReference>
<dbReference type="Pfam" id="PF02742">
    <property type="entry name" value="Fe_dep_repr_C"/>
    <property type="match status" value="1"/>
</dbReference>
<dbReference type="Gene3D" id="1.10.10.10">
    <property type="entry name" value="Winged helix-like DNA-binding domain superfamily/Winged helix DNA-binding domain"/>
    <property type="match status" value="1"/>
</dbReference>
<evidence type="ECO:0000256" key="5">
    <source>
        <dbReference type="ARBA" id="ARBA00022491"/>
    </source>
</evidence>
<comment type="caution">
    <text evidence="13">The sequence shown here is derived from an EMBL/GenBank/DDBJ whole genome shotgun (WGS) entry which is preliminary data.</text>
</comment>
<dbReference type="SUPFAM" id="SSF47979">
    <property type="entry name" value="Iron-dependent repressor protein, dimerization domain"/>
    <property type="match status" value="1"/>
</dbReference>
<evidence type="ECO:0000256" key="9">
    <source>
        <dbReference type="ARBA" id="ARBA00023163"/>
    </source>
</evidence>
<dbReference type="PATRIC" id="fig|1423747.3.peg.433"/>
<evidence type="ECO:0000256" key="4">
    <source>
        <dbReference type="ARBA" id="ARBA00022490"/>
    </source>
</evidence>
<dbReference type="RefSeq" id="WP_025083435.1">
    <property type="nucleotide sequence ID" value="NZ_AZEX01000071.1"/>
</dbReference>
<evidence type="ECO:0000256" key="7">
    <source>
        <dbReference type="ARBA" id="ARBA00023125"/>
    </source>
</evidence>
<dbReference type="InterPro" id="IPR022689">
    <property type="entry name" value="Iron_dep_repressor"/>
</dbReference>
<reference evidence="13 14" key="1">
    <citation type="journal article" date="2015" name="Genome Announc.">
        <title>Expanding the biotechnology potential of lactobacilli through comparative genomics of 213 strains and associated genera.</title>
        <authorList>
            <person name="Sun Z."/>
            <person name="Harris H.M."/>
            <person name="McCann A."/>
            <person name="Guo C."/>
            <person name="Argimon S."/>
            <person name="Zhang W."/>
            <person name="Yang X."/>
            <person name="Jeffery I.B."/>
            <person name="Cooney J.C."/>
            <person name="Kagawa T.F."/>
            <person name="Liu W."/>
            <person name="Song Y."/>
            <person name="Salvetti E."/>
            <person name="Wrobel A."/>
            <person name="Rasinkangas P."/>
            <person name="Parkhill J."/>
            <person name="Rea M.C."/>
            <person name="O'Sullivan O."/>
            <person name="Ritari J."/>
            <person name="Douillard F.P."/>
            <person name="Paul Ross R."/>
            <person name="Yang R."/>
            <person name="Briner A.E."/>
            <person name="Felis G.E."/>
            <person name="de Vos W.M."/>
            <person name="Barrangou R."/>
            <person name="Klaenhammer T.R."/>
            <person name="Caufield P.W."/>
            <person name="Cui Y."/>
            <person name="Zhang H."/>
            <person name="O'Toole P.W."/>
        </authorList>
    </citation>
    <scope>NUCLEOTIDE SEQUENCE [LARGE SCALE GENOMIC DNA]</scope>
    <source>
        <strain evidence="13 14">DSM 14340</strain>
    </source>
</reference>
<proteinExistence type="inferred from homology"/>
<dbReference type="GO" id="GO:0005737">
    <property type="term" value="C:cytoplasm"/>
    <property type="evidence" value="ECO:0007669"/>
    <property type="project" value="UniProtKB-SubCell"/>
</dbReference>
<evidence type="ECO:0000256" key="8">
    <source>
        <dbReference type="ARBA" id="ARBA00023159"/>
    </source>
</evidence>
<protein>
    <recommendedName>
        <fullName evidence="11">Manganese transport regulator</fullName>
    </recommendedName>
</protein>
<dbReference type="SMART" id="SM00899">
    <property type="entry name" value="FeoA"/>
    <property type="match status" value="1"/>
</dbReference>
<dbReference type="Pfam" id="PF01325">
    <property type="entry name" value="Fe_dep_repress"/>
    <property type="match status" value="1"/>
</dbReference>
<evidence type="ECO:0000256" key="6">
    <source>
        <dbReference type="ARBA" id="ARBA00023015"/>
    </source>
</evidence>
<evidence type="ECO:0000256" key="1">
    <source>
        <dbReference type="ARBA" id="ARBA00004496"/>
    </source>
</evidence>
<gene>
    <name evidence="13" type="ORF">FC69_GL000425</name>
</gene>
<dbReference type="Gene3D" id="2.30.30.90">
    <property type="match status" value="1"/>
</dbReference>
<dbReference type="GO" id="GO:0003677">
    <property type="term" value="F:DNA binding"/>
    <property type="evidence" value="ECO:0007669"/>
    <property type="project" value="UniProtKB-KW"/>
</dbReference>
<keyword evidence="8" id="KW-0010">Activator</keyword>
<keyword evidence="7" id="KW-0238">DNA-binding</keyword>
<dbReference type="InterPro" id="IPR022687">
    <property type="entry name" value="HTH_DTXR"/>
</dbReference>
<evidence type="ECO:0000256" key="3">
    <source>
        <dbReference type="ARBA" id="ARBA00011738"/>
    </source>
</evidence>
<feature type="domain" description="HTH dtxR-type" evidence="12">
    <location>
        <begin position="1"/>
        <end position="62"/>
    </location>
</feature>
<dbReference type="InterPro" id="IPR036421">
    <property type="entry name" value="Fe_dep_repressor_sf"/>
</dbReference>
<keyword evidence="9" id="KW-0804">Transcription</keyword>
<dbReference type="SMART" id="SM00529">
    <property type="entry name" value="HTH_DTXR"/>
    <property type="match status" value="1"/>
</dbReference>
<dbReference type="InterPro" id="IPR001367">
    <property type="entry name" value="Fe_dep_repressor"/>
</dbReference>
<dbReference type="EMBL" id="AZEX01000071">
    <property type="protein sequence ID" value="KRL58371.1"/>
    <property type="molecule type" value="Genomic_DNA"/>
</dbReference>
<evidence type="ECO:0000256" key="2">
    <source>
        <dbReference type="ARBA" id="ARBA00007871"/>
    </source>
</evidence>
<comment type="subcellular location">
    <subcellularLocation>
        <location evidence="1">Cytoplasm</location>
    </subcellularLocation>
</comment>
<dbReference type="OrthoDB" id="9791355at2"/>
<dbReference type="GO" id="GO:0046914">
    <property type="term" value="F:transition metal ion binding"/>
    <property type="evidence" value="ECO:0007669"/>
    <property type="project" value="InterPro"/>
</dbReference>
<dbReference type="STRING" id="1423747.FC69_GL000425"/>
<keyword evidence="4" id="KW-0963">Cytoplasm</keyword>
<evidence type="ECO:0000313" key="14">
    <source>
        <dbReference type="Proteomes" id="UP000051264"/>
    </source>
</evidence>
<evidence type="ECO:0000256" key="11">
    <source>
        <dbReference type="ARBA" id="ARBA00032593"/>
    </source>
</evidence>
<dbReference type="GO" id="GO:0046983">
    <property type="term" value="F:protein dimerization activity"/>
    <property type="evidence" value="ECO:0007669"/>
    <property type="project" value="InterPro"/>
</dbReference>
<dbReference type="Gene3D" id="1.10.60.10">
    <property type="entry name" value="Iron dependent repressor, metal binding and dimerisation domain"/>
    <property type="match status" value="1"/>
</dbReference>
<organism evidence="13 14">
    <name type="scientific">Latilactobacillus fuchuensis DSM 14340 = JCM 11249</name>
    <dbReference type="NCBI Taxonomy" id="1423747"/>
    <lineage>
        <taxon>Bacteria</taxon>
        <taxon>Bacillati</taxon>
        <taxon>Bacillota</taxon>
        <taxon>Bacilli</taxon>
        <taxon>Lactobacillales</taxon>
        <taxon>Lactobacillaceae</taxon>
        <taxon>Latilactobacillus</taxon>
    </lineage>
</organism>
<comment type="subunit">
    <text evidence="3">Homodimer.</text>
</comment>
<evidence type="ECO:0000256" key="10">
    <source>
        <dbReference type="ARBA" id="ARBA00023211"/>
    </source>
</evidence>
<dbReference type="Pfam" id="PF04023">
    <property type="entry name" value="FeoA"/>
    <property type="match status" value="1"/>
</dbReference>
<keyword evidence="5" id="KW-0678">Repressor</keyword>
<comment type="similarity">
    <text evidence="2">Belongs to the DtxR/MntR family.</text>
</comment>
<dbReference type="AlphaFoldDB" id="A0A0R1RY16"/>
<evidence type="ECO:0000259" key="12">
    <source>
        <dbReference type="PROSITE" id="PS50944"/>
    </source>
</evidence>
<dbReference type="PROSITE" id="PS50944">
    <property type="entry name" value="HTH_DTXR"/>
    <property type="match status" value="1"/>
</dbReference>
<keyword evidence="10" id="KW-0464">Manganese</keyword>
<dbReference type="InterPro" id="IPR050536">
    <property type="entry name" value="DtxR_MntR_Metal-Reg"/>
</dbReference>
<dbReference type="InterPro" id="IPR036390">
    <property type="entry name" value="WH_DNA-bd_sf"/>
</dbReference>
<accession>A0A0R1RY16</accession>
<dbReference type="InterPro" id="IPR036388">
    <property type="entry name" value="WH-like_DNA-bd_sf"/>
</dbReference>
<dbReference type="InterPro" id="IPR038157">
    <property type="entry name" value="FeoA_core_dom"/>
</dbReference>
<name>A0A0R1RY16_9LACO</name>
<dbReference type="SUPFAM" id="SSF46785">
    <property type="entry name" value="Winged helix' DNA-binding domain"/>
    <property type="match status" value="1"/>
</dbReference>
<dbReference type="PANTHER" id="PTHR33238:SF11">
    <property type="entry name" value="TRANSCRIPTIONAL REGULATOR MNTR"/>
    <property type="match status" value="1"/>
</dbReference>
<evidence type="ECO:0000313" key="13">
    <source>
        <dbReference type="EMBL" id="KRL58371.1"/>
    </source>
</evidence>
<sequence>MTPNKEDYLKIIFELGGDTKKVTNKEILAGLSVSAASVTEMVNKLVKENYVTHTSYQGIQLTKEGAVEAALLVRNHRLWEVFLVDKLDYQFNNVHPEAEQLEHVTNPGLAERLADFLGHPTRCPHGGIIPNARGEFEKQSNRALVAMELGETAVLERVLDDNELLQYTIEIGLSVGDTVTLKKVGLFESPLTLYDETTKNDIQVGIKAAQHIFVR</sequence>
<dbReference type="Proteomes" id="UP000051264">
    <property type="component" value="Unassembled WGS sequence"/>
</dbReference>
<dbReference type="PANTHER" id="PTHR33238">
    <property type="entry name" value="IRON (METAL) DEPENDENT REPRESSOR, DTXR FAMILY"/>
    <property type="match status" value="1"/>
</dbReference>
<dbReference type="eggNOG" id="COG1321">
    <property type="taxonomic scope" value="Bacteria"/>
</dbReference>